<dbReference type="Ensembl" id="ENSVKKT00000000771.1">
    <property type="protein sequence ID" value="ENSVKKP00000000741.1"/>
    <property type="gene ID" value="ENSVKKG00000000646.1"/>
</dbReference>
<dbReference type="PRINTS" id="PR02098">
    <property type="entry name" value="HYLETHALUSS1"/>
</dbReference>
<keyword evidence="4" id="KW-0963">Cytoplasm</keyword>
<keyword evidence="5" id="KW-0970">Cilium biogenesis/degradation</keyword>
<evidence type="ECO:0000259" key="9">
    <source>
        <dbReference type="Pfam" id="PF15311"/>
    </source>
</evidence>
<dbReference type="Pfam" id="PF15311">
    <property type="entry name" value="HYLS1_C"/>
    <property type="match status" value="1"/>
</dbReference>
<keyword evidence="11" id="KW-1185">Reference proteome</keyword>
<feature type="region of interest" description="Disordered" evidence="8">
    <location>
        <begin position="87"/>
        <end position="196"/>
    </location>
</feature>
<dbReference type="OMA" id="ICYLQRE"/>
<dbReference type="AlphaFoldDB" id="A0A8D2IMT3"/>
<dbReference type="GO" id="GO:0005814">
    <property type="term" value="C:centriole"/>
    <property type="evidence" value="ECO:0007669"/>
    <property type="project" value="UniProtKB-SubCell"/>
</dbReference>
<feature type="compositionally biased region" description="Basic residues" evidence="8">
    <location>
        <begin position="103"/>
        <end position="114"/>
    </location>
</feature>
<evidence type="ECO:0000256" key="4">
    <source>
        <dbReference type="ARBA" id="ARBA00022490"/>
    </source>
</evidence>
<dbReference type="PANTHER" id="PTHR34174">
    <property type="entry name" value="HYDROLETHALUS SYNDROME PROTEIN 1"/>
    <property type="match status" value="1"/>
</dbReference>
<evidence type="ECO:0000256" key="6">
    <source>
        <dbReference type="ARBA" id="ARBA00023212"/>
    </source>
</evidence>
<proteinExistence type="inferred from homology"/>
<evidence type="ECO:0000256" key="7">
    <source>
        <dbReference type="ARBA" id="ARBA00023273"/>
    </source>
</evidence>
<name>A0A8D2IMT3_VARKO</name>
<comment type="similarity">
    <text evidence="3">Belongs to the HYLS1 family.</text>
</comment>
<reference evidence="10" key="1">
    <citation type="submission" date="2025-08" db="UniProtKB">
        <authorList>
            <consortium name="Ensembl"/>
        </authorList>
    </citation>
    <scope>IDENTIFICATION</scope>
</reference>
<feature type="domain" description="Centriolar and ciliogenesis-associated protein HYLS1 C-terminal" evidence="9">
    <location>
        <begin position="215"/>
        <end position="302"/>
    </location>
</feature>
<protein>
    <submittedName>
        <fullName evidence="10">HYLS1 centriolar and ciliogenesis associated</fullName>
    </submittedName>
</protein>
<evidence type="ECO:0000313" key="11">
    <source>
        <dbReference type="Proteomes" id="UP000694545"/>
    </source>
</evidence>
<feature type="compositionally biased region" description="Low complexity" evidence="8">
    <location>
        <begin position="167"/>
        <end position="178"/>
    </location>
</feature>
<dbReference type="InterPro" id="IPR052319">
    <property type="entry name" value="Centriolar_ciliogenesis_assoc"/>
</dbReference>
<organism evidence="10 11">
    <name type="scientific">Varanus komodoensis</name>
    <name type="common">Komodo dragon</name>
    <dbReference type="NCBI Taxonomy" id="61221"/>
    <lineage>
        <taxon>Eukaryota</taxon>
        <taxon>Metazoa</taxon>
        <taxon>Chordata</taxon>
        <taxon>Craniata</taxon>
        <taxon>Vertebrata</taxon>
        <taxon>Euteleostomi</taxon>
        <taxon>Lepidosauria</taxon>
        <taxon>Squamata</taxon>
        <taxon>Bifurcata</taxon>
        <taxon>Unidentata</taxon>
        <taxon>Episquamata</taxon>
        <taxon>Toxicofera</taxon>
        <taxon>Anguimorpha</taxon>
        <taxon>Paleoanguimorpha</taxon>
        <taxon>Varanoidea</taxon>
        <taxon>Varanidae</taxon>
        <taxon>Varanus</taxon>
    </lineage>
</organism>
<dbReference type="PANTHER" id="PTHR34174:SF1">
    <property type="entry name" value="CENTRIOLAR AND CILIOGENESIS-ASSOCIATED PROTEIN HYLS1"/>
    <property type="match status" value="1"/>
</dbReference>
<comment type="subcellular location">
    <subcellularLocation>
        <location evidence="2">Cell projection</location>
        <location evidence="2">Cilium</location>
    </subcellularLocation>
    <subcellularLocation>
        <location evidence="1">Cytoplasm</location>
        <location evidence="1">Cytoskeleton</location>
        <location evidence="1">Microtubule organizing center</location>
        <location evidence="1">Centrosome</location>
        <location evidence="1">Centriole</location>
    </subcellularLocation>
</comment>
<dbReference type="InterPro" id="IPR026227">
    <property type="entry name" value="HYLS1"/>
</dbReference>
<feature type="compositionally biased region" description="Low complexity" evidence="8">
    <location>
        <begin position="185"/>
        <end position="196"/>
    </location>
</feature>
<evidence type="ECO:0000256" key="2">
    <source>
        <dbReference type="ARBA" id="ARBA00004138"/>
    </source>
</evidence>
<evidence type="ECO:0000313" key="10">
    <source>
        <dbReference type="Ensembl" id="ENSVKKP00000000741.1"/>
    </source>
</evidence>
<feature type="compositionally biased region" description="Acidic residues" evidence="8">
    <location>
        <begin position="156"/>
        <end position="166"/>
    </location>
</feature>
<evidence type="ECO:0000256" key="1">
    <source>
        <dbReference type="ARBA" id="ARBA00004114"/>
    </source>
</evidence>
<reference evidence="10" key="2">
    <citation type="submission" date="2025-09" db="UniProtKB">
        <authorList>
            <consortium name="Ensembl"/>
        </authorList>
    </citation>
    <scope>IDENTIFICATION</scope>
</reference>
<evidence type="ECO:0000256" key="5">
    <source>
        <dbReference type="ARBA" id="ARBA00022794"/>
    </source>
</evidence>
<evidence type="ECO:0000256" key="3">
    <source>
        <dbReference type="ARBA" id="ARBA00010091"/>
    </source>
</evidence>
<keyword evidence="7" id="KW-0966">Cell projection</keyword>
<feature type="compositionally biased region" description="Polar residues" evidence="8">
    <location>
        <begin position="124"/>
        <end position="137"/>
    </location>
</feature>
<evidence type="ECO:0000256" key="8">
    <source>
        <dbReference type="SAM" id="MobiDB-lite"/>
    </source>
</evidence>
<dbReference type="GO" id="GO:0097730">
    <property type="term" value="C:non-motile cilium"/>
    <property type="evidence" value="ECO:0007669"/>
    <property type="project" value="TreeGrafter"/>
</dbReference>
<sequence>ILSYIPARHKVEVMEALMKPSRYQWSSMEHEDSLKEVAKAFIRLCAEWGDGDSPRQPLITHQADPYTKASVASVARPTLPVMVKHLPTQTNLQSETPKDSRVSRKPVMKRKVLRRRPDGEVQVTDESVISEPESTSPVDPEYAGLSQRMYNLNTQQEEEDSVEETEPNSSPESEVPYSWRATDESQSLSSQRESQSCTSYEQDLILAGHPKSFIIPRLEQPSRNRMKTDRVARYLEHKHDWETLRLPGEDLRKGVRWSIREQMLYKSEMPPRPQHIYIPNNYMVPTEKKRSALRWGIRCDLANGVIPRKSYSS</sequence>
<dbReference type="InterPro" id="IPR027918">
    <property type="entry name" value="HYLS1_C_dom"/>
</dbReference>
<dbReference type="Proteomes" id="UP000694545">
    <property type="component" value="Unplaced"/>
</dbReference>
<keyword evidence="6" id="KW-0206">Cytoskeleton</keyword>
<accession>A0A8D2IMT3</accession>
<dbReference type="GO" id="GO:0060271">
    <property type="term" value="P:cilium assembly"/>
    <property type="evidence" value="ECO:0007669"/>
    <property type="project" value="TreeGrafter"/>
</dbReference>